<accession>A0A2H4SBV5</accession>
<protein>
    <submittedName>
        <fullName evidence="2">Uncharacterized protein</fullName>
    </submittedName>
</protein>
<evidence type="ECO:0000313" key="3">
    <source>
        <dbReference type="Proteomes" id="UP000323067"/>
    </source>
</evidence>
<dbReference type="EMBL" id="CP023323">
    <property type="protein sequence ID" value="ATY60594.1"/>
    <property type="molecule type" value="Genomic_DNA"/>
</dbReference>
<gene>
    <name evidence="2" type="ORF">A9K55_006934</name>
</gene>
<sequence>MALLQLSTIHDFETLNDEQLYDLISRHRRPNGDIEIPLDGLEASPQQEKYIAARLHAAARGTSAHALDVEFLIRRIQEAADNQDACFESDSNTRIPDPDQDLIDETEAHDRLVKDGGRPLYPINLLRQVLQSPSEYRDMLRPFWGHPRDGNSDCDVFQRQWQRWADFRLWQLVNRGLQEDGNSYAAHVDETRALYRKLGYVDGLAKLDSNPSCLRESWAARLKKRKWQRQFYRQPGHTSLRDYEAAAKVRLARHGFRQPFSLHEQPRLQSVLTTLIEYLCFECWWYDWYNAQVKRLEPEYDAAWSELCAAAILEPDENAESLRTPASSMRRHRELHDAQTAFLAAKLEVERVHNTLNQSAKQIQEALGKLRDSKARVDFVERRDALITKFIRNTFDYKKAKDNSANQLILLGWAKIQASPTSNKVGGRKRKRPIEDETPDTMPISKREASDQALPHNSGRAVMPIATAHCEIVTSDEVQDLLVILRWNGRSLDAAPDDIDYDRANSGFGLAGKWQKDQSAVARNAKEDVYLASILVALAQYQRTTAVDDGDDTQAWTVHLLGLPTPLAEELLFYTATIPRTFLDGLAQPLGKRLRLETGGFTVRYSSISLVKPRRAARLIWKLLRQHELC</sequence>
<name>A0A2H4SBV5_CORMI</name>
<dbReference type="VEuPathDB" id="FungiDB:CCM_01954"/>
<dbReference type="VEuPathDB" id="FungiDB:A9K55_006934"/>
<dbReference type="AlphaFoldDB" id="A0A2H4SBV5"/>
<dbReference type="OrthoDB" id="5419928at2759"/>
<dbReference type="Proteomes" id="UP000323067">
    <property type="component" value="Chromosome vi"/>
</dbReference>
<proteinExistence type="predicted"/>
<evidence type="ECO:0000256" key="1">
    <source>
        <dbReference type="SAM" id="MobiDB-lite"/>
    </source>
</evidence>
<reference evidence="2 3" key="1">
    <citation type="journal article" date="2017" name="BMC Genomics">
        <title>Chromosome level assembly and secondary metabolite potential of the parasitic fungus Cordyceps militaris.</title>
        <authorList>
            <person name="Kramer G.J."/>
            <person name="Nodwell J.R."/>
        </authorList>
    </citation>
    <scope>NUCLEOTIDE SEQUENCE [LARGE SCALE GENOMIC DNA]</scope>
    <source>
        <strain evidence="2 3">ATCC 34164</strain>
    </source>
</reference>
<feature type="region of interest" description="Disordered" evidence="1">
    <location>
        <begin position="421"/>
        <end position="454"/>
    </location>
</feature>
<evidence type="ECO:0000313" key="2">
    <source>
        <dbReference type="EMBL" id="ATY60594.1"/>
    </source>
</evidence>
<organism evidence="2 3">
    <name type="scientific">Cordyceps militaris</name>
    <name type="common">Caterpillar fungus</name>
    <name type="synonym">Clavaria militaris</name>
    <dbReference type="NCBI Taxonomy" id="73501"/>
    <lineage>
        <taxon>Eukaryota</taxon>
        <taxon>Fungi</taxon>
        <taxon>Dikarya</taxon>
        <taxon>Ascomycota</taxon>
        <taxon>Pezizomycotina</taxon>
        <taxon>Sordariomycetes</taxon>
        <taxon>Hypocreomycetidae</taxon>
        <taxon>Hypocreales</taxon>
        <taxon>Cordycipitaceae</taxon>
        <taxon>Cordyceps</taxon>
    </lineage>
</organism>